<proteinExistence type="inferred from homology"/>
<dbReference type="Gene3D" id="1.10.3720.10">
    <property type="entry name" value="MetI-like"/>
    <property type="match status" value="1"/>
</dbReference>
<feature type="transmembrane region" description="Helical" evidence="8">
    <location>
        <begin position="276"/>
        <end position="300"/>
    </location>
</feature>
<dbReference type="InterPro" id="IPR000515">
    <property type="entry name" value="MetI-like"/>
</dbReference>
<keyword evidence="4" id="KW-1003">Cell membrane</keyword>
<evidence type="ECO:0000256" key="5">
    <source>
        <dbReference type="ARBA" id="ARBA00022692"/>
    </source>
</evidence>
<keyword evidence="7 8" id="KW-0472">Membrane</keyword>
<evidence type="ECO:0000313" key="9">
    <source>
        <dbReference type="EMBL" id="OBQ65957.1"/>
    </source>
</evidence>
<feature type="transmembrane region" description="Helical" evidence="8">
    <location>
        <begin position="90"/>
        <end position="108"/>
    </location>
</feature>
<evidence type="ECO:0000313" key="10">
    <source>
        <dbReference type="Proteomes" id="UP000093737"/>
    </source>
</evidence>
<dbReference type="EMBL" id="LYTK01000012">
    <property type="protein sequence ID" value="OBQ65957.1"/>
    <property type="molecule type" value="Genomic_DNA"/>
</dbReference>
<dbReference type="GO" id="GO:0055085">
    <property type="term" value="P:transmembrane transport"/>
    <property type="evidence" value="ECO:0007669"/>
    <property type="project" value="InterPro"/>
</dbReference>
<dbReference type="SUPFAM" id="SSF161098">
    <property type="entry name" value="MetI-like"/>
    <property type="match status" value="1"/>
</dbReference>
<keyword evidence="6 8" id="KW-1133">Transmembrane helix</keyword>
<dbReference type="PROSITE" id="PS50928">
    <property type="entry name" value="ABC_TM1"/>
    <property type="match status" value="1"/>
</dbReference>
<protein>
    <submittedName>
        <fullName evidence="9">Spermidine/putrescine ABC transporter</fullName>
    </submittedName>
</protein>
<evidence type="ECO:0000256" key="7">
    <source>
        <dbReference type="ARBA" id="ARBA00023136"/>
    </source>
</evidence>
<dbReference type="GO" id="GO:0005886">
    <property type="term" value="C:plasma membrane"/>
    <property type="evidence" value="ECO:0007669"/>
    <property type="project" value="UniProtKB-SubCell"/>
</dbReference>
<feature type="transmembrane region" description="Helical" evidence="8">
    <location>
        <begin position="143"/>
        <end position="161"/>
    </location>
</feature>
<name>A0A6M7TW73_RHILI</name>
<evidence type="ECO:0000256" key="6">
    <source>
        <dbReference type="ARBA" id="ARBA00022989"/>
    </source>
</evidence>
<dbReference type="PANTHER" id="PTHR42929">
    <property type="entry name" value="INNER MEMBRANE ABC TRANSPORTER PERMEASE PROTEIN YDCU-RELATED-RELATED"/>
    <property type="match status" value="1"/>
</dbReference>
<comment type="similarity">
    <text evidence="2">Belongs to the binding-protein-dependent transport system permease family. CysTW subfamily.</text>
</comment>
<feature type="transmembrane region" description="Helical" evidence="8">
    <location>
        <begin position="120"/>
        <end position="136"/>
    </location>
</feature>
<gene>
    <name evidence="9" type="ORF">A8145_17705</name>
</gene>
<feature type="transmembrane region" description="Helical" evidence="8">
    <location>
        <begin position="216"/>
        <end position="238"/>
    </location>
</feature>
<dbReference type="Proteomes" id="UP000093737">
    <property type="component" value="Unassembled WGS sequence"/>
</dbReference>
<evidence type="ECO:0000256" key="8">
    <source>
        <dbReference type="RuleBase" id="RU363032"/>
    </source>
</evidence>
<dbReference type="InterPro" id="IPR035906">
    <property type="entry name" value="MetI-like_sf"/>
</dbReference>
<keyword evidence="3 8" id="KW-0813">Transport</keyword>
<dbReference type="AlphaFoldDB" id="A0A6M7TW73"/>
<reference evidence="9 10" key="1">
    <citation type="submission" date="2016-05" db="EMBL/GenBank/DDBJ databases">
        <authorList>
            <person name="Ramsay J.P."/>
        </authorList>
    </citation>
    <scope>NUCLEOTIDE SEQUENCE [LARGE SCALE GENOMIC DNA]</scope>
    <source>
        <strain evidence="9 10">NZP2042</strain>
    </source>
</reference>
<evidence type="ECO:0000256" key="1">
    <source>
        <dbReference type="ARBA" id="ARBA00004651"/>
    </source>
</evidence>
<organism evidence="9 10">
    <name type="scientific">Rhizobium loti</name>
    <name type="common">Mesorhizobium loti</name>
    <dbReference type="NCBI Taxonomy" id="381"/>
    <lineage>
        <taxon>Bacteria</taxon>
        <taxon>Pseudomonadati</taxon>
        <taxon>Pseudomonadota</taxon>
        <taxon>Alphaproteobacteria</taxon>
        <taxon>Hyphomicrobiales</taxon>
        <taxon>Phyllobacteriaceae</taxon>
        <taxon>Mesorhizobium</taxon>
    </lineage>
</organism>
<keyword evidence="5 8" id="KW-0812">Transmembrane</keyword>
<dbReference type="RefSeq" id="WP_056575868.1">
    <property type="nucleotide sequence ID" value="NZ_CP033334.1"/>
</dbReference>
<dbReference type="Pfam" id="PF00528">
    <property type="entry name" value="BPD_transp_1"/>
    <property type="match status" value="1"/>
</dbReference>
<comment type="subcellular location">
    <subcellularLocation>
        <location evidence="1 8">Cell membrane</location>
        <topology evidence="1 8">Multi-pass membrane protein</topology>
    </subcellularLocation>
</comment>
<evidence type="ECO:0000256" key="2">
    <source>
        <dbReference type="ARBA" id="ARBA00007069"/>
    </source>
</evidence>
<comment type="caution">
    <text evidence="9">The sequence shown here is derived from an EMBL/GenBank/DDBJ whole genome shotgun (WGS) entry which is preliminary data.</text>
</comment>
<feature type="transmembrane region" description="Helical" evidence="8">
    <location>
        <begin position="37"/>
        <end position="57"/>
    </location>
</feature>
<feature type="transmembrane region" description="Helical" evidence="8">
    <location>
        <begin position="173"/>
        <end position="195"/>
    </location>
</feature>
<sequence>MTAAAEGSPPLRMTRARRNALLQSEPVQGFALISPTFLYALILLVLPILVVIAHSFWTQHYLTIDRTFTLENYRVALTEPIYRDLLWRSLYISLTVSLLTVILAYPIAYFISFHGGRHKSLWLFLITIPFWTSYLLRVMSWKVILGYNGVLNSGLMGLGIIDEPSTALLYNSSAVIITLTHAWAAFAILPIFVSLEKVDRTLVEAATDLGDGPLRSFLRVTLPLSAPGVISAALIVMIPTVGDYVTPKLVGGKDGVMIANAIQAQFGKAANWPLGAALSVTTMLIVTLMAGATVLIIRALQRLAR</sequence>
<evidence type="ECO:0000256" key="4">
    <source>
        <dbReference type="ARBA" id="ARBA00022475"/>
    </source>
</evidence>
<dbReference type="PANTHER" id="PTHR42929:SF1">
    <property type="entry name" value="INNER MEMBRANE ABC TRANSPORTER PERMEASE PROTEIN YDCU-RELATED"/>
    <property type="match status" value="1"/>
</dbReference>
<accession>A0A6M7TW73</accession>
<dbReference type="CDD" id="cd06261">
    <property type="entry name" value="TM_PBP2"/>
    <property type="match status" value="1"/>
</dbReference>
<evidence type="ECO:0000256" key="3">
    <source>
        <dbReference type="ARBA" id="ARBA00022448"/>
    </source>
</evidence>